<dbReference type="GO" id="GO:0006302">
    <property type="term" value="P:double-strand break repair"/>
    <property type="evidence" value="ECO:0007669"/>
    <property type="project" value="TreeGrafter"/>
</dbReference>
<dbReference type="InterPro" id="IPR003395">
    <property type="entry name" value="RecF/RecN/SMC_N"/>
</dbReference>
<dbReference type="GO" id="GO:0003697">
    <property type="term" value="F:single-stranded DNA binding"/>
    <property type="evidence" value="ECO:0007669"/>
    <property type="project" value="UniProtKB-UniRule"/>
</dbReference>
<evidence type="ECO:0000313" key="13">
    <source>
        <dbReference type="Proteomes" id="UP000245812"/>
    </source>
</evidence>
<evidence type="ECO:0000313" key="12">
    <source>
        <dbReference type="EMBL" id="PWK92539.1"/>
    </source>
</evidence>
<dbReference type="Proteomes" id="UP000245812">
    <property type="component" value="Unassembled WGS sequence"/>
</dbReference>
<keyword evidence="8 9" id="KW-0238">DNA-binding</keyword>
<sequence length="369" mass="40594">MLRRRAFVGPGMRLLELQVRHLRSFGETRVELAPGINVFHGPNGAGKTTLLEAVFLLSHGRSFRSGAREALLQRGAEGFTVFAEWEAADGWRHRLGLGREKSRWEARLDGELVSLGTLVRHCAVICFEPGSHALIAGGAEERRRYLDWGVFHVEQDFLAPWRRYQRALKQRNALLRAGTGAPAEYLPWESELADCAEAIDAARRRYLDLLRPELVAAMQGLLPELGEVELRYRSGWPDGVPLAGHLAAQRGRDQARGHTGAGSHRADWELGFAAAPQREHLSRGQEKLTALGCLLAQAALYARLRGEWPVICLDDLASELDGPHQQAVVDRLVAAGAQVLVTGTELPPALAPLAARVFHVEQGRVAGLL</sequence>
<dbReference type="EMBL" id="QGHC01000002">
    <property type="protein sequence ID" value="PWK92539.1"/>
    <property type="molecule type" value="Genomic_DNA"/>
</dbReference>
<keyword evidence="5 9" id="KW-0235">DNA replication</keyword>
<dbReference type="GO" id="GO:0006260">
    <property type="term" value="P:DNA replication"/>
    <property type="evidence" value="ECO:0007669"/>
    <property type="project" value="UniProtKB-UniRule"/>
</dbReference>
<dbReference type="InterPro" id="IPR027417">
    <property type="entry name" value="P-loop_NTPase"/>
</dbReference>
<name>A0A316IHD1_9GAMM</name>
<dbReference type="Gene3D" id="1.20.1050.90">
    <property type="entry name" value="RecF/RecN/SMC, N-terminal domain"/>
    <property type="match status" value="1"/>
</dbReference>
<protein>
    <recommendedName>
        <fullName evidence="3 9">DNA replication and repair protein RecF</fullName>
    </recommendedName>
</protein>
<feature type="binding site" evidence="9">
    <location>
        <begin position="41"/>
        <end position="48"/>
    </location>
    <ligand>
        <name>ATP</name>
        <dbReference type="ChEBI" id="CHEBI:30616"/>
    </ligand>
</feature>
<evidence type="ECO:0000256" key="5">
    <source>
        <dbReference type="ARBA" id="ARBA00022705"/>
    </source>
</evidence>
<proteinExistence type="inferred from homology"/>
<comment type="function">
    <text evidence="9 10">The RecF protein is involved in DNA metabolism; it is required for DNA replication and normal SOS inducibility. RecF binds preferentially to single-stranded, linear DNA. It also seems to bind ATP.</text>
</comment>
<dbReference type="InterPro" id="IPR018078">
    <property type="entry name" value="DNA-binding_RecF_CS"/>
</dbReference>
<evidence type="ECO:0000256" key="10">
    <source>
        <dbReference type="RuleBase" id="RU000578"/>
    </source>
</evidence>
<comment type="subcellular location">
    <subcellularLocation>
        <location evidence="1 9 10">Cytoplasm</location>
    </subcellularLocation>
</comment>
<reference evidence="12 13" key="1">
    <citation type="submission" date="2018-05" db="EMBL/GenBank/DDBJ databases">
        <title>Genomic Encyclopedia of Type Strains, Phase IV (KMG-IV): sequencing the most valuable type-strain genomes for metagenomic binning, comparative biology and taxonomic classification.</title>
        <authorList>
            <person name="Goeker M."/>
        </authorList>
    </citation>
    <scope>NUCLEOTIDE SEQUENCE [LARGE SCALE GENOMIC DNA]</scope>
    <source>
        <strain evidence="12 13">DSM 14263</strain>
    </source>
</reference>
<dbReference type="InterPro" id="IPR001238">
    <property type="entry name" value="DNA-binding_RecF"/>
</dbReference>
<comment type="similarity">
    <text evidence="2 9 10">Belongs to the RecF family.</text>
</comment>
<keyword evidence="13" id="KW-1185">Reference proteome</keyword>
<dbReference type="GO" id="GO:0005524">
    <property type="term" value="F:ATP binding"/>
    <property type="evidence" value="ECO:0007669"/>
    <property type="project" value="UniProtKB-UniRule"/>
</dbReference>
<dbReference type="GO" id="GO:0005737">
    <property type="term" value="C:cytoplasm"/>
    <property type="evidence" value="ECO:0007669"/>
    <property type="project" value="UniProtKB-SubCell"/>
</dbReference>
<evidence type="ECO:0000256" key="1">
    <source>
        <dbReference type="ARBA" id="ARBA00004496"/>
    </source>
</evidence>
<dbReference type="AlphaFoldDB" id="A0A316IHD1"/>
<keyword evidence="4 9" id="KW-0963">Cytoplasm</keyword>
<comment type="caution">
    <text evidence="12">The sequence shown here is derived from an EMBL/GenBank/DDBJ whole genome shotgun (WGS) entry which is preliminary data.</text>
</comment>
<organism evidence="12 13">
    <name type="scientific">Fulvimonas soli</name>
    <dbReference type="NCBI Taxonomy" id="155197"/>
    <lineage>
        <taxon>Bacteria</taxon>
        <taxon>Pseudomonadati</taxon>
        <taxon>Pseudomonadota</taxon>
        <taxon>Gammaproteobacteria</taxon>
        <taxon>Lysobacterales</taxon>
        <taxon>Rhodanobacteraceae</taxon>
        <taxon>Fulvimonas</taxon>
    </lineage>
</organism>
<dbReference type="Pfam" id="PF02463">
    <property type="entry name" value="SMC_N"/>
    <property type="match status" value="1"/>
</dbReference>
<dbReference type="HAMAP" id="MF_00365">
    <property type="entry name" value="RecF"/>
    <property type="match status" value="1"/>
</dbReference>
<dbReference type="Gene3D" id="3.40.50.300">
    <property type="entry name" value="P-loop containing nucleotide triphosphate hydrolases"/>
    <property type="match status" value="1"/>
</dbReference>
<dbReference type="GO" id="GO:0009432">
    <property type="term" value="P:SOS response"/>
    <property type="evidence" value="ECO:0007669"/>
    <property type="project" value="UniProtKB-UniRule"/>
</dbReference>
<keyword evidence="9 10" id="KW-0227">DNA damage</keyword>
<dbReference type="InterPro" id="IPR042174">
    <property type="entry name" value="RecF_2"/>
</dbReference>
<dbReference type="PANTHER" id="PTHR32182">
    <property type="entry name" value="DNA REPLICATION AND REPAIR PROTEIN RECF"/>
    <property type="match status" value="1"/>
</dbReference>
<evidence type="ECO:0000256" key="8">
    <source>
        <dbReference type="ARBA" id="ARBA00023125"/>
    </source>
</evidence>
<keyword evidence="9 10" id="KW-0234">DNA repair</keyword>
<dbReference type="GO" id="GO:0000731">
    <property type="term" value="P:DNA synthesis involved in DNA repair"/>
    <property type="evidence" value="ECO:0007669"/>
    <property type="project" value="TreeGrafter"/>
</dbReference>
<dbReference type="PANTHER" id="PTHR32182:SF0">
    <property type="entry name" value="DNA REPLICATION AND REPAIR PROTEIN RECF"/>
    <property type="match status" value="1"/>
</dbReference>
<evidence type="ECO:0000256" key="3">
    <source>
        <dbReference type="ARBA" id="ARBA00020170"/>
    </source>
</evidence>
<evidence type="ECO:0000256" key="4">
    <source>
        <dbReference type="ARBA" id="ARBA00022490"/>
    </source>
</evidence>
<evidence type="ECO:0000256" key="6">
    <source>
        <dbReference type="ARBA" id="ARBA00022741"/>
    </source>
</evidence>
<evidence type="ECO:0000256" key="2">
    <source>
        <dbReference type="ARBA" id="ARBA00008016"/>
    </source>
</evidence>
<dbReference type="SUPFAM" id="SSF52540">
    <property type="entry name" value="P-loop containing nucleoside triphosphate hydrolases"/>
    <property type="match status" value="1"/>
</dbReference>
<dbReference type="SMART" id="SM00382">
    <property type="entry name" value="AAA"/>
    <property type="match status" value="1"/>
</dbReference>
<evidence type="ECO:0000259" key="11">
    <source>
        <dbReference type="SMART" id="SM00382"/>
    </source>
</evidence>
<keyword evidence="6 9" id="KW-0547">Nucleotide-binding</keyword>
<gene>
    <name evidence="9" type="primary">recF</name>
    <name evidence="12" type="ORF">C7456_102274</name>
</gene>
<dbReference type="PROSITE" id="PS00617">
    <property type="entry name" value="RECF_1"/>
    <property type="match status" value="1"/>
</dbReference>
<evidence type="ECO:0000256" key="7">
    <source>
        <dbReference type="ARBA" id="ARBA00022840"/>
    </source>
</evidence>
<evidence type="ECO:0000256" key="9">
    <source>
        <dbReference type="HAMAP-Rule" id="MF_00365"/>
    </source>
</evidence>
<dbReference type="InterPro" id="IPR003593">
    <property type="entry name" value="AAA+_ATPase"/>
</dbReference>
<feature type="domain" description="AAA+ ATPase" evidence="11">
    <location>
        <begin position="33"/>
        <end position="364"/>
    </location>
</feature>
<keyword evidence="7 9" id="KW-0067">ATP-binding</keyword>
<accession>A0A316IHD1</accession>
<dbReference type="NCBIfam" id="TIGR00611">
    <property type="entry name" value="recf"/>
    <property type="match status" value="1"/>
</dbReference>
<dbReference type="PROSITE" id="PS00618">
    <property type="entry name" value="RECF_2"/>
    <property type="match status" value="1"/>
</dbReference>
<keyword evidence="9 10" id="KW-0742">SOS response</keyword>